<accession>A0A3P7NHU5</accession>
<name>A0A3P7NHU5_DIBLA</name>
<keyword evidence="2" id="KW-1185">Reference proteome</keyword>
<gene>
    <name evidence="1" type="ORF">DILT_LOCUS4840</name>
</gene>
<evidence type="ECO:0000313" key="2">
    <source>
        <dbReference type="Proteomes" id="UP000281553"/>
    </source>
</evidence>
<dbReference type="Gene3D" id="3.30.40.10">
    <property type="entry name" value="Zinc/RING finger domain, C3HC4 (zinc finger)"/>
    <property type="match status" value="1"/>
</dbReference>
<dbReference type="Proteomes" id="UP000281553">
    <property type="component" value="Unassembled WGS sequence"/>
</dbReference>
<dbReference type="InterPro" id="IPR013083">
    <property type="entry name" value="Znf_RING/FYVE/PHD"/>
</dbReference>
<dbReference type="AlphaFoldDB" id="A0A3P7NHU5"/>
<reference evidence="1 2" key="1">
    <citation type="submission" date="2018-11" db="EMBL/GenBank/DDBJ databases">
        <authorList>
            <consortium name="Pathogen Informatics"/>
        </authorList>
    </citation>
    <scope>NUCLEOTIDE SEQUENCE [LARGE SCALE GENOMIC DNA]</scope>
</reference>
<organism evidence="1 2">
    <name type="scientific">Dibothriocephalus latus</name>
    <name type="common">Fish tapeworm</name>
    <name type="synonym">Diphyllobothrium latum</name>
    <dbReference type="NCBI Taxonomy" id="60516"/>
    <lineage>
        <taxon>Eukaryota</taxon>
        <taxon>Metazoa</taxon>
        <taxon>Spiralia</taxon>
        <taxon>Lophotrochozoa</taxon>
        <taxon>Platyhelminthes</taxon>
        <taxon>Cestoda</taxon>
        <taxon>Eucestoda</taxon>
        <taxon>Diphyllobothriidea</taxon>
        <taxon>Diphyllobothriidae</taxon>
        <taxon>Dibothriocephalus</taxon>
    </lineage>
</organism>
<dbReference type="SUPFAM" id="SSF57850">
    <property type="entry name" value="RING/U-box"/>
    <property type="match status" value="1"/>
</dbReference>
<sequence length="218" mass="25130">MPAPNEALQQQVECPFGLEICKKLHRLPCEHFFYREPCLQNLLNAEQPTCPMCYRDFSEADFTPFRFLLKLLTLMSEANQCGEVSLQESHQIDTVICPICVQQVETSLRRSDHFSKLVCADCWRTGGIPHQLTIEETTDGEIMRTSIIVRENELQKSQREEKAVCPNCVRWVETPLQRSEHFPELVCADCWSTSEMLLKFSIQQTNMEEIGINGDTIK</sequence>
<dbReference type="EMBL" id="UYRU01046207">
    <property type="protein sequence ID" value="VDN09009.1"/>
    <property type="molecule type" value="Genomic_DNA"/>
</dbReference>
<proteinExistence type="predicted"/>
<protein>
    <submittedName>
        <fullName evidence="1">Uncharacterized protein</fullName>
    </submittedName>
</protein>
<evidence type="ECO:0000313" key="1">
    <source>
        <dbReference type="EMBL" id="VDN09009.1"/>
    </source>
</evidence>